<feature type="compositionally biased region" description="Low complexity" evidence="2">
    <location>
        <begin position="158"/>
        <end position="168"/>
    </location>
</feature>
<feature type="chain" id="PRO_5041213227" description="Yeast cell wall synthesis Kre9/Knh1-like N-terminal domain-containing protein" evidence="3">
    <location>
        <begin position="33"/>
        <end position="208"/>
    </location>
</feature>
<proteinExistence type="predicted"/>
<reference evidence="5" key="1">
    <citation type="submission" date="2023-06" db="EMBL/GenBank/DDBJ databases">
        <authorList>
            <consortium name="Lawrence Berkeley National Laboratory"/>
            <person name="Ahrendt S."/>
            <person name="Sahu N."/>
            <person name="Indic B."/>
            <person name="Wong-Bajracharya J."/>
            <person name="Merenyi Z."/>
            <person name="Ke H.-M."/>
            <person name="Monk M."/>
            <person name="Kocsube S."/>
            <person name="Drula E."/>
            <person name="Lipzen A."/>
            <person name="Balint B."/>
            <person name="Henrissat B."/>
            <person name="Andreopoulos B."/>
            <person name="Martin F.M."/>
            <person name="Harder C.B."/>
            <person name="Rigling D."/>
            <person name="Ford K.L."/>
            <person name="Foster G.D."/>
            <person name="Pangilinan J."/>
            <person name="Papanicolaou A."/>
            <person name="Barry K."/>
            <person name="LaButti K."/>
            <person name="Viragh M."/>
            <person name="Koriabine M."/>
            <person name="Yan M."/>
            <person name="Riley R."/>
            <person name="Champramary S."/>
            <person name="Plett K.L."/>
            <person name="Tsai I.J."/>
            <person name="Slot J."/>
            <person name="Sipos G."/>
            <person name="Plett J."/>
            <person name="Nagy L.G."/>
            <person name="Grigoriev I.V."/>
        </authorList>
    </citation>
    <scope>NUCLEOTIDE SEQUENCE</scope>
    <source>
        <strain evidence="5">ICMP 16352</strain>
    </source>
</reference>
<organism evidence="5 6">
    <name type="scientific">Armillaria novae-zelandiae</name>
    <dbReference type="NCBI Taxonomy" id="153914"/>
    <lineage>
        <taxon>Eukaryota</taxon>
        <taxon>Fungi</taxon>
        <taxon>Dikarya</taxon>
        <taxon>Basidiomycota</taxon>
        <taxon>Agaricomycotina</taxon>
        <taxon>Agaricomycetes</taxon>
        <taxon>Agaricomycetidae</taxon>
        <taxon>Agaricales</taxon>
        <taxon>Marasmiineae</taxon>
        <taxon>Physalacriaceae</taxon>
        <taxon>Armillaria</taxon>
    </lineage>
</organism>
<dbReference type="Proteomes" id="UP001175227">
    <property type="component" value="Unassembled WGS sequence"/>
</dbReference>
<comment type="caution">
    <text evidence="5">The sequence shown here is derived from an EMBL/GenBank/DDBJ whole genome shotgun (WGS) entry which is preliminary data.</text>
</comment>
<evidence type="ECO:0000313" key="5">
    <source>
        <dbReference type="EMBL" id="KAK0470931.1"/>
    </source>
</evidence>
<evidence type="ECO:0000256" key="1">
    <source>
        <dbReference type="ARBA" id="ARBA00022729"/>
    </source>
</evidence>
<keyword evidence="6" id="KW-1185">Reference proteome</keyword>
<sequence length="208" mass="23254">MSVLFLTQAVFQTVFTWIFLFVLLCSIPTVNASIYPTQPVMTTVYKVAEPAMLNWRSTPKDAKEMGRFKVELFAGNHTYIGTLARNIQTQSQTYTVYLSPWLRYSGSDYTMRWISEHDPKNIVYTADFTITGIPDLLSSLPISYNAFPYSDSSAETATTSATQSEASAGPLDRTSGDSHPYSAAHSRRFDARLLFVLWPAIVGFSMAL</sequence>
<dbReference type="InterPro" id="IPR018466">
    <property type="entry name" value="Kre9/Knh1-like_N"/>
</dbReference>
<protein>
    <recommendedName>
        <fullName evidence="4">Yeast cell wall synthesis Kre9/Knh1-like N-terminal domain-containing protein</fullName>
    </recommendedName>
</protein>
<dbReference type="Pfam" id="PF10342">
    <property type="entry name" value="Kre9_KNH"/>
    <property type="match status" value="1"/>
</dbReference>
<dbReference type="AlphaFoldDB" id="A0AA39NSE7"/>
<feature type="domain" description="Yeast cell wall synthesis Kre9/Knh1-like N-terminal" evidence="4">
    <location>
        <begin position="39"/>
        <end position="130"/>
    </location>
</feature>
<gene>
    <name evidence="5" type="ORF">IW261DRAFT_1572619</name>
</gene>
<evidence type="ECO:0000313" key="6">
    <source>
        <dbReference type="Proteomes" id="UP001175227"/>
    </source>
</evidence>
<keyword evidence="1 3" id="KW-0732">Signal</keyword>
<evidence type="ECO:0000256" key="2">
    <source>
        <dbReference type="SAM" id="MobiDB-lite"/>
    </source>
</evidence>
<evidence type="ECO:0000256" key="3">
    <source>
        <dbReference type="SAM" id="SignalP"/>
    </source>
</evidence>
<dbReference type="EMBL" id="JAUEPR010000057">
    <property type="protein sequence ID" value="KAK0470931.1"/>
    <property type="molecule type" value="Genomic_DNA"/>
</dbReference>
<feature type="region of interest" description="Disordered" evidence="2">
    <location>
        <begin position="158"/>
        <end position="179"/>
    </location>
</feature>
<evidence type="ECO:0000259" key="4">
    <source>
        <dbReference type="Pfam" id="PF10342"/>
    </source>
</evidence>
<feature type="signal peptide" evidence="3">
    <location>
        <begin position="1"/>
        <end position="32"/>
    </location>
</feature>
<accession>A0AA39NSE7</accession>
<name>A0AA39NSE7_9AGAR</name>